<dbReference type="SUPFAM" id="SSF55486">
    <property type="entry name" value="Metalloproteases ('zincins'), catalytic domain"/>
    <property type="match status" value="1"/>
</dbReference>
<evidence type="ECO:0000256" key="9">
    <source>
        <dbReference type="ARBA" id="ARBA00022801"/>
    </source>
</evidence>
<proteinExistence type="inferred from homology"/>
<dbReference type="SUPFAM" id="SSF63737">
    <property type="entry name" value="Leukotriene A4 hydrolase N-terminal domain"/>
    <property type="match status" value="1"/>
</dbReference>
<evidence type="ECO:0000256" key="8">
    <source>
        <dbReference type="ARBA" id="ARBA00022723"/>
    </source>
</evidence>
<dbReference type="GO" id="GO:0008270">
    <property type="term" value="F:zinc ion binding"/>
    <property type="evidence" value="ECO:0007669"/>
    <property type="project" value="InterPro"/>
</dbReference>
<sequence length="583" mass="64051">MARLDPHSYADDTHPRTKTFDWQASVDFAKRVLEAEITLHFAAPASGGPLDLDTRGLHIEAVQDAKGGALAYTLHAADPILGSRLEISVPAGAPSVRIRYRTSPDASALQWLTPEQTLGKQHPYLFSQCQAIHARSILPCQDTPSIRQTYTASLSVPASLRAVMAAAPVAHEVRGDRSVERFEMPQPIPPYLFAFAVGNLASKDLSPRSRVWAEPAQLEAAAWEFEHVEDHLRAAEALFGPYDWDRFDLLVMPPSFPYGGMENPRLTFLTPSLLAGDRSLVNVVAHELAHSWTGNLVTNSTAEHFWLNEGFTVFAERRILEALEGPEMATLHAAIGHQKLQQTFELFAARPELTKLRTQLTGVDPDDAFSIVPYEKGYLFLKALEAAAGRSAFDGLLTKWLGAHRFGAVTTDDFVTLVEREEPGLLARVDAKAWIDSPGLPANYPKPESARLGAVLALAGRVPTAAETKGWGATEWVLYLEAMPRPSSLAICEELDKTYALTKATNPEVLVSWLTLACESGDANVLPRVEELLGQTGRMKYLKPLYRALAGRAETKPLAQSLFAKLRDQYHPIAQQVVSSLLK</sequence>
<dbReference type="PANTHER" id="PTHR45726">
    <property type="entry name" value="LEUKOTRIENE A-4 HYDROLASE"/>
    <property type="match status" value="1"/>
</dbReference>
<feature type="binding site" evidence="13">
    <location>
        <begin position="538"/>
        <end position="540"/>
    </location>
    <ligand>
        <name>a peptide</name>
        <dbReference type="ChEBI" id="CHEBI:60466"/>
    </ligand>
</feature>
<keyword evidence="9" id="KW-0378">Hydrolase</keyword>
<dbReference type="GO" id="GO:0005829">
    <property type="term" value="C:cytosol"/>
    <property type="evidence" value="ECO:0007669"/>
    <property type="project" value="TreeGrafter"/>
</dbReference>
<feature type="binding site" evidence="13">
    <location>
        <begin position="128"/>
        <end position="130"/>
    </location>
    <ligand>
        <name>a peptide</name>
        <dbReference type="ChEBI" id="CHEBI:60466"/>
    </ligand>
</feature>
<evidence type="ECO:0000256" key="11">
    <source>
        <dbReference type="ARBA" id="ARBA00023049"/>
    </source>
</evidence>
<dbReference type="SUPFAM" id="SSF48371">
    <property type="entry name" value="ARM repeat"/>
    <property type="match status" value="1"/>
</dbReference>
<dbReference type="EMBL" id="CP012333">
    <property type="protein sequence ID" value="AKU93626.1"/>
    <property type="molecule type" value="Genomic_DNA"/>
</dbReference>
<feature type="binding site" evidence="13">
    <location>
        <begin position="257"/>
        <end position="262"/>
    </location>
    <ligand>
        <name>a peptide</name>
        <dbReference type="ChEBI" id="CHEBI:60466"/>
    </ligand>
</feature>
<dbReference type="STRING" id="1391654.AKJ09_00290"/>
<dbReference type="Pfam" id="PF09127">
    <property type="entry name" value="Leuk-A4-hydro_C"/>
    <property type="match status" value="1"/>
</dbReference>
<name>A0A0K1PJN0_9BACT</name>
<evidence type="ECO:0000256" key="2">
    <source>
        <dbReference type="ARBA" id="ARBA00004496"/>
    </source>
</evidence>
<dbReference type="Gene3D" id="3.30.2010.30">
    <property type="match status" value="1"/>
</dbReference>
<feature type="binding site" evidence="14">
    <location>
        <position position="286"/>
    </location>
    <ligand>
        <name>Zn(2+)</name>
        <dbReference type="ChEBI" id="CHEBI:29105"/>
        <note>catalytic</note>
    </ligand>
</feature>
<feature type="active site" description="Proton donor" evidence="12">
    <location>
        <position position="374"/>
    </location>
</feature>
<dbReference type="InterPro" id="IPR045357">
    <property type="entry name" value="Aminopeptidase_N-like_N"/>
</dbReference>
<dbReference type="PANTHER" id="PTHR45726:SF3">
    <property type="entry name" value="LEUKOTRIENE A-4 HYDROLASE"/>
    <property type="match status" value="1"/>
</dbReference>
<dbReference type="CDD" id="cd09599">
    <property type="entry name" value="M1_LTA4H"/>
    <property type="match status" value="1"/>
</dbReference>
<keyword evidence="11" id="KW-0482">Metalloprotease</keyword>
<evidence type="ECO:0000256" key="12">
    <source>
        <dbReference type="PIRSR" id="PIRSR634015-1"/>
    </source>
</evidence>
<dbReference type="Gene3D" id="2.60.40.1730">
    <property type="entry name" value="tricorn interacting facor f3 domain"/>
    <property type="match status" value="1"/>
</dbReference>
<comment type="catalytic activity">
    <reaction evidence="1">
        <text>Release of an N-terminal amino acid, Xaa-|-Yaa- from a peptide, amide or arylamide. Xaa is preferably Ala, but may be most amino acids including Pro (slow action). When a terminal hydrophobic residue is followed by a prolyl residue, the two may be released as an intact Xaa-Pro dipeptide.</text>
        <dbReference type="EC" id="3.4.11.2"/>
    </reaction>
</comment>
<accession>A0A0K1PJN0</accession>
<dbReference type="SMART" id="SM01263">
    <property type="entry name" value="Leuk-A4-hydro_C"/>
    <property type="match status" value="1"/>
</dbReference>
<dbReference type="GO" id="GO:0006508">
    <property type="term" value="P:proteolysis"/>
    <property type="evidence" value="ECO:0007669"/>
    <property type="project" value="UniProtKB-KW"/>
</dbReference>
<evidence type="ECO:0000313" key="16">
    <source>
        <dbReference type="EMBL" id="AKU93626.1"/>
    </source>
</evidence>
<comment type="similarity">
    <text evidence="3">Belongs to the peptidase M1 family.</text>
</comment>
<dbReference type="Gene3D" id="1.25.40.320">
    <property type="entry name" value="Peptidase M1, leukotriene A4 hydrolase/aminopeptidase C-terminal domain"/>
    <property type="match status" value="1"/>
</dbReference>
<dbReference type="AlphaFoldDB" id="A0A0K1PJN0"/>
<dbReference type="Pfam" id="PF17900">
    <property type="entry name" value="Peptidase_M1_N"/>
    <property type="match status" value="1"/>
</dbReference>
<dbReference type="InterPro" id="IPR015211">
    <property type="entry name" value="Peptidase_M1_C"/>
</dbReference>
<feature type="binding site" evidence="14">
    <location>
        <position position="290"/>
    </location>
    <ligand>
        <name>Zn(2+)</name>
        <dbReference type="ChEBI" id="CHEBI:29105"/>
        <note>catalytic</note>
    </ligand>
</feature>
<dbReference type="InterPro" id="IPR042097">
    <property type="entry name" value="Aminopeptidase_N-like_N_sf"/>
</dbReference>
<keyword evidence="8 14" id="KW-0479">Metal-binding</keyword>
<dbReference type="InterPro" id="IPR014782">
    <property type="entry name" value="Peptidase_M1_dom"/>
</dbReference>
<evidence type="ECO:0000256" key="10">
    <source>
        <dbReference type="ARBA" id="ARBA00022833"/>
    </source>
</evidence>
<dbReference type="InterPro" id="IPR049980">
    <property type="entry name" value="LTA4H_cat"/>
</dbReference>
<evidence type="ECO:0000256" key="3">
    <source>
        <dbReference type="ARBA" id="ARBA00010136"/>
    </source>
</evidence>
<dbReference type="Pfam" id="PF01433">
    <property type="entry name" value="Peptidase_M1"/>
    <property type="match status" value="1"/>
</dbReference>
<comment type="subcellular location">
    <subcellularLocation>
        <location evidence="2">Cytoplasm</location>
    </subcellularLocation>
</comment>
<dbReference type="InterPro" id="IPR034015">
    <property type="entry name" value="M1_LTA4H"/>
</dbReference>
<dbReference type="Gene3D" id="1.10.390.10">
    <property type="entry name" value="Neutral Protease Domain 2"/>
    <property type="match status" value="1"/>
</dbReference>
<evidence type="ECO:0000256" key="7">
    <source>
        <dbReference type="ARBA" id="ARBA00022670"/>
    </source>
</evidence>
<evidence type="ECO:0000313" key="17">
    <source>
        <dbReference type="Proteomes" id="UP000064967"/>
    </source>
</evidence>
<dbReference type="GO" id="GO:0016285">
    <property type="term" value="F:alanyl aminopeptidase activity"/>
    <property type="evidence" value="ECO:0007669"/>
    <property type="project" value="UniProtKB-EC"/>
</dbReference>
<evidence type="ECO:0000256" key="14">
    <source>
        <dbReference type="PIRSR" id="PIRSR634015-3"/>
    </source>
</evidence>
<dbReference type="EC" id="3.4.11.2" evidence="4"/>
<dbReference type="KEGG" id="llu:AKJ09_00290"/>
<organism evidence="16 17">
    <name type="scientific">Labilithrix luteola</name>
    <dbReference type="NCBI Taxonomy" id="1391654"/>
    <lineage>
        <taxon>Bacteria</taxon>
        <taxon>Pseudomonadati</taxon>
        <taxon>Myxococcota</taxon>
        <taxon>Polyangia</taxon>
        <taxon>Polyangiales</taxon>
        <taxon>Labilitrichaceae</taxon>
        <taxon>Labilithrix</taxon>
    </lineage>
</organism>
<feature type="domain" description="Peptidase M1 leukotriene A4 hydrolase/aminopeptidase C-terminal" evidence="15">
    <location>
        <begin position="450"/>
        <end position="582"/>
    </location>
</feature>
<evidence type="ECO:0000256" key="5">
    <source>
        <dbReference type="ARBA" id="ARBA00015611"/>
    </source>
</evidence>
<gene>
    <name evidence="16" type="ORF">AKJ09_00290</name>
</gene>
<dbReference type="PATRIC" id="fig|1391654.3.peg.306"/>
<dbReference type="RefSeq" id="WP_146645352.1">
    <property type="nucleotide sequence ID" value="NZ_CP012333.1"/>
</dbReference>
<dbReference type="GO" id="GO:0008237">
    <property type="term" value="F:metallopeptidase activity"/>
    <property type="evidence" value="ECO:0007669"/>
    <property type="project" value="UniProtKB-KW"/>
</dbReference>
<dbReference type="InterPro" id="IPR038502">
    <property type="entry name" value="M1_LTA-4_hydro/amino_C_sf"/>
</dbReference>
<evidence type="ECO:0000256" key="13">
    <source>
        <dbReference type="PIRSR" id="PIRSR634015-2"/>
    </source>
</evidence>
<dbReference type="InterPro" id="IPR001930">
    <property type="entry name" value="Peptidase_M1"/>
</dbReference>
<dbReference type="PRINTS" id="PR00756">
    <property type="entry name" value="ALADIPTASE"/>
</dbReference>
<dbReference type="InterPro" id="IPR027268">
    <property type="entry name" value="Peptidase_M4/M1_CTD_sf"/>
</dbReference>
<keyword evidence="10 14" id="KW-0862">Zinc</keyword>
<evidence type="ECO:0000256" key="4">
    <source>
        <dbReference type="ARBA" id="ARBA00012564"/>
    </source>
</evidence>
<evidence type="ECO:0000259" key="15">
    <source>
        <dbReference type="SMART" id="SM01263"/>
    </source>
</evidence>
<evidence type="ECO:0000256" key="1">
    <source>
        <dbReference type="ARBA" id="ARBA00000098"/>
    </source>
</evidence>
<protein>
    <recommendedName>
        <fullName evidence="5">Aminopeptidase N</fullName>
        <ecNumber evidence="4">3.4.11.2</ecNumber>
    </recommendedName>
</protein>
<keyword evidence="16" id="KW-0031">Aminopeptidase</keyword>
<reference evidence="16 17" key="1">
    <citation type="submission" date="2015-08" db="EMBL/GenBank/DDBJ databases">
        <authorList>
            <person name="Babu N.S."/>
            <person name="Beckwith C.J."/>
            <person name="Beseler K.G."/>
            <person name="Brison A."/>
            <person name="Carone J.V."/>
            <person name="Caskin T.P."/>
            <person name="Diamond M."/>
            <person name="Durham M.E."/>
            <person name="Foxe J.M."/>
            <person name="Go M."/>
            <person name="Henderson B.A."/>
            <person name="Jones I.B."/>
            <person name="McGettigan J.A."/>
            <person name="Micheletti S.J."/>
            <person name="Nasrallah M.E."/>
            <person name="Ortiz D."/>
            <person name="Piller C.R."/>
            <person name="Privatt S.R."/>
            <person name="Schneider S.L."/>
            <person name="Sharp S."/>
            <person name="Smith T.C."/>
            <person name="Stanton J.D."/>
            <person name="Ullery H.E."/>
            <person name="Wilson R.J."/>
            <person name="Serrano M.G."/>
            <person name="Buck G."/>
            <person name="Lee V."/>
            <person name="Wang Y."/>
            <person name="Carvalho R."/>
            <person name="Voegtly L."/>
            <person name="Shi R."/>
            <person name="Duckworth R."/>
            <person name="Johnson A."/>
            <person name="Loviza R."/>
            <person name="Walstead R."/>
            <person name="Shah Z."/>
            <person name="Kiflezghi M."/>
            <person name="Wade K."/>
            <person name="Ball S.L."/>
            <person name="Bradley K.W."/>
            <person name="Asai D.J."/>
            <person name="Bowman C.A."/>
            <person name="Russell D.A."/>
            <person name="Pope W.H."/>
            <person name="Jacobs-Sera D."/>
            <person name="Hendrix R.W."/>
            <person name="Hatfull G.F."/>
        </authorList>
    </citation>
    <scope>NUCLEOTIDE SEQUENCE [LARGE SCALE GENOMIC DNA]</scope>
    <source>
        <strain evidence="16 17">DSM 27648</strain>
    </source>
</reference>
<dbReference type="Proteomes" id="UP000064967">
    <property type="component" value="Chromosome"/>
</dbReference>
<keyword evidence="6" id="KW-0963">Cytoplasm</keyword>
<comment type="cofactor">
    <cofactor evidence="14">
        <name>Zn(2+)</name>
        <dbReference type="ChEBI" id="CHEBI:29105"/>
    </cofactor>
    <text evidence="14">Binds 1 zinc ion per subunit.</text>
</comment>
<dbReference type="FunFam" id="3.30.2010.30:FF:000001">
    <property type="entry name" value="Leukotriene A(4) hydrolase"/>
    <property type="match status" value="1"/>
</dbReference>
<keyword evidence="7" id="KW-0645">Protease</keyword>
<feature type="binding site" evidence="14">
    <location>
        <position position="309"/>
    </location>
    <ligand>
        <name>Zn(2+)</name>
        <dbReference type="ChEBI" id="CHEBI:29105"/>
        <note>catalytic</note>
    </ligand>
</feature>
<evidence type="ECO:0000256" key="6">
    <source>
        <dbReference type="ARBA" id="ARBA00022490"/>
    </source>
</evidence>
<keyword evidence="17" id="KW-1185">Reference proteome</keyword>
<dbReference type="InterPro" id="IPR016024">
    <property type="entry name" value="ARM-type_fold"/>
</dbReference>
<dbReference type="OrthoDB" id="9816201at2"/>
<feature type="active site" description="Proton acceptor" evidence="12">
    <location>
        <position position="287"/>
    </location>
</feature>